<sequence length="48" mass="5374">MNVSMTYIIIQTAALMMSCKFIIFVTCLFETIVAAIILHVSHTTIVCH</sequence>
<accession>A0A2P2Q773</accession>
<protein>
    <submittedName>
        <fullName evidence="2">Uncharacterized protein</fullName>
    </submittedName>
</protein>
<proteinExistence type="predicted"/>
<evidence type="ECO:0000256" key="1">
    <source>
        <dbReference type="SAM" id="Phobius"/>
    </source>
</evidence>
<dbReference type="AlphaFoldDB" id="A0A2P2Q773"/>
<keyword evidence="1" id="KW-1133">Transmembrane helix</keyword>
<name>A0A2P2Q773_RHIMU</name>
<keyword evidence="1" id="KW-0812">Transmembrane</keyword>
<organism evidence="2">
    <name type="scientific">Rhizophora mucronata</name>
    <name type="common">Asiatic mangrove</name>
    <dbReference type="NCBI Taxonomy" id="61149"/>
    <lineage>
        <taxon>Eukaryota</taxon>
        <taxon>Viridiplantae</taxon>
        <taxon>Streptophyta</taxon>
        <taxon>Embryophyta</taxon>
        <taxon>Tracheophyta</taxon>
        <taxon>Spermatophyta</taxon>
        <taxon>Magnoliopsida</taxon>
        <taxon>eudicotyledons</taxon>
        <taxon>Gunneridae</taxon>
        <taxon>Pentapetalae</taxon>
        <taxon>rosids</taxon>
        <taxon>fabids</taxon>
        <taxon>Malpighiales</taxon>
        <taxon>Rhizophoraceae</taxon>
        <taxon>Rhizophora</taxon>
    </lineage>
</organism>
<keyword evidence="1" id="KW-0472">Membrane</keyword>
<evidence type="ECO:0000313" key="2">
    <source>
        <dbReference type="EMBL" id="MBX62848.1"/>
    </source>
</evidence>
<feature type="transmembrane region" description="Helical" evidence="1">
    <location>
        <begin position="21"/>
        <end position="40"/>
    </location>
</feature>
<reference evidence="2" key="1">
    <citation type="submission" date="2018-02" db="EMBL/GenBank/DDBJ databases">
        <title>Rhizophora mucronata_Transcriptome.</title>
        <authorList>
            <person name="Meera S.P."/>
            <person name="Sreeshan A."/>
            <person name="Augustine A."/>
        </authorList>
    </citation>
    <scope>NUCLEOTIDE SEQUENCE</scope>
    <source>
        <tissue evidence="2">Leaf</tissue>
    </source>
</reference>
<dbReference type="EMBL" id="GGEC01082364">
    <property type="protein sequence ID" value="MBX62848.1"/>
    <property type="molecule type" value="Transcribed_RNA"/>
</dbReference>